<dbReference type="AlphaFoldDB" id="A0AAD1UQ07"/>
<feature type="region of interest" description="Disordered" evidence="1">
    <location>
        <begin position="1"/>
        <end position="68"/>
    </location>
</feature>
<feature type="compositionally biased region" description="Basic residues" evidence="1">
    <location>
        <begin position="47"/>
        <end position="66"/>
    </location>
</feature>
<evidence type="ECO:0000313" key="2">
    <source>
        <dbReference type="EMBL" id="CAI2370912.1"/>
    </source>
</evidence>
<protein>
    <submittedName>
        <fullName evidence="2">Uncharacterized protein</fullName>
    </submittedName>
</protein>
<feature type="region of interest" description="Disordered" evidence="1">
    <location>
        <begin position="113"/>
        <end position="142"/>
    </location>
</feature>
<organism evidence="2 3">
    <name type="scientific">Euplotes crassus</name>
    <dbReference type="NCBI Taxonomy" id="5936"/>
    <lineage>
        <taxon>Eukaryota</taxon>
        <taxon>Sar</taxon>
        <taxon>Alveolata</taxon>
        <taxon>Ciliophora</taxon>
        <taxon>Intramacronucleata</taxon>
        <taxon>Spirotrichea</taxon>
        <taxon>Hypotrichia</taxon>
        <taxon>Euplotida</taxon>
        <taxon>Euplotidae</taxon>
        <taxon>Moneuplotes</taxon>
    </lineage>
</organism>
<keyword evidence="3" id="KW-1185">Reference proteome</keyword>
<evidence type="ECO:0000256" key="1">
    <source>
        <dbReference type="SAM" id="MobiDB-lite"/>
    </source>
</evidence>
<dbReference type="Proteomes" id="UP001295684">
    <property type="component" value="Unassembled WGS sequence"/>
</dbReference>
<name>A0AAD1UQ07_EUPCR</name>
<feature type="compositionally biased region" description="Basic and acidic residues" evidence="1">
    <location>
        <begin position="19"/>
        <end position="46"/>
    </location>
</feature>
<accession>A0AAD1UQ07</accession>
<comment type="caution">
    <text evidence="2">The sequence shown here is derived from an EMBL/GenBank/DDBJ whole genome shotgun (WGS) entry which is preliminary data.</text>
</comment>
<dbReference type="EMBL" id="CAMPGE010012129">
    <property type="protein sequence ID" value="CAI2370912.1"/>
    <property type="molecule type" value="Genomic_DNA"/>
</dbReference>
<sequence>MGTRSKPLMRDNLSPIRKPTKEEIKRSKLAKSREQNTTIDDKINHDKSRKKWVRDKGARTTKHHTNKIPDIEVSVVMARSNKKSPKKLYKSEKYDSDGSSITRVISKKRKILNNSHTKAKRASNELRHHLNKNSVEYDNSAHAKNTGIEKYYKNKQKYQSKRRFGGNR</sequence>
<evidence type="ECO:0000313" key="3">
    <source>
        <dbReference type="Proteomes" id="UP001295684"/>
    </source>
</evidence>
<reference evidence="2" key="1">
    <citation type="submission" date="2023-07" db="EMBL/GenBank/DDBJ databases">
        <authorList>
            <consortium name="AG Swart"/>
            <person name="Singh M."/>
            <person name="Singh A."/>
            <person name="Seah K."/>
            <person name="Emmerich C."/>
        </authorList>
    </citation>
    <scope>NUCLEOTIDE SEQUENCE</scope>
    <source>
        <strain evidence="2">DP1</strain>
    </source>
</reference>
<proteinExistence type="predicted"/>
<gene>
    <name evidence="2" type="ORF">ECRASSUSDP1_LOCUS12231</name>
</gene>